<dbReference type="EMBL" id="NAJL01000010">
    <property type="protein sequence ID" value="TKA30735.1"/>
    <property type="molecule type" value="Genomic_DNA"/>
</dbReference>
<feature type="compositionally biased region" description="Acidic residues" evidence="1">
    <location>
        <begin position="340"/>
        <end position="363"/>
    </location>
</feature>
<sequence>MGQGQSSVSPPDGTRVGKNGRQDSLFPDPASRKQSKRLSVSDLLILPEYVRNQIEFVEDGEPPPRPSNTQPIFAPSSATAFENLPATQQITADGRRRSLPATRRAPRPLSTIPPVHEHFSSEAPSPSHSTTPPPDRRPRILLADRPPTAWSPPSPTTGPSSPIHHTGIPTTPILLAASPPLLHPNPASSTSNITMKRYFIHYPRCCNRLWLAKCYLATTTPTTPTNLDDHTVDAADTAICPACMDLVLREGVKLGVFTGASMLPVLDGERARRGRGISFKYDGFEALWVQEQLRRWRAEAAVEVGGRGRESEGGGGRESERLRRRGREFEVQGGVKGDSEGEELDEEEEDEDEDAMDWETEEF</sequence>
<gene>
    <name evidence="2" type="ORF">B0A50_02455</name>
</gene>
<organism evidence="2 3">
    <name type="scientific">Salinomyces thailandicus</name>
    <dbReference type="NCBI Taxonomy" id="706561"/>
    <lineage>
        <taxon>Eukaryota</taxon>
        <taxon>Fungi</taxon>
        <taxon>Dikarya</taxon>
        <taxon>Ascomycota</taxon>
        <taxon>Pezizomycotina</taxon>
        <taxon>Dothideomycetes</taxon>
        <taxon>Dothideomycetidae</taxon>
        <taxon>Mycosphaerellales</taxon>
        <taxon>Teratosphaeriaceae</taxon>
        <taxon>Salinomyces</taxon>
    </lineage>
</organism>
<dbReference type="OrthoDB" id="10404544at2759"/>
<reference evidence="2 3" key="1">
    <citation type="submission" date="2017-03" db="EMBL/GenBank/DDBJ databases">
        <title>Genomes of endolithic fungi from Antarctica.</title>
        <authorList>
            <person name="Coleine C."/>
            <person name="Masonjones S."/>
            <person name="Stajich J.E."/>
        </authorList>
    </citation>
    <scope>NUCLEOTIDE SEQUENCE [LARGE SCALE GENOMIC DNA]</scope>
    <source>
        <strain evidence="2 3">CCFEE 6315</strain>
    </source>
</reference>
<dbReference type="AlphaFoldDB" id="A0A4U0U906"/>
<evidence type="ECO:0000313" key="2">
    <source>
        <dbReference type="EMBL" id="TKA30735.1"/>
    </source>
</evidence>
<proteinExistence type="predicted"/>
<feature type="compositionally biased region" description="Low complexity" evidence="1">
    <location>
        <begin position="121"/>
        <end position="130"/>
    </location>
</feature>
<accession>A0A4U0U906</accession>
<feature type="region of interest" description="Disordered" evidence="1">
    <location>
        <begin position="1"/>
        <end position="42"/>
    </location>
</feature>
<name>A0A4U0U906_9PEZI</name>
<keyword evidence="3" id="KW-1185">Reference proteome</keyword>
<dbReference type="Proteomes" id="UP000308549">
    <property type="component" value="Unassembled WGS sequence"/>
</dbReference>
<feature type="region of interest" description="Disordered" evidence="1">
    <location>
        <begin position="56"/>
        <end position="170"/>
    </location>
</feature>
<feature type="compositionally biased region" description="Basic and acidic residues" evidence="1">
    <location>
        <begin position="304"/>
        <end position="321"/>
    </location>
</feature>
<protein>
    <submittedName>
        <fullName evidence="2">Uncharacterized protein</fullName>
    </submittedName>
</protein>
<evidence type="ECO:0000313" key="3">
    <source>
        <dbReference type="Proteomes" id="UP000308549"/>
    </source>
</evidence>
<comment type="caution">
    <text evidence="2">The sequence shown here is derived from an EMBL/GenBank/DDBJ whole genome shotgun (WGS) entry which is preliminary data.</text>
</comment>
<feature type="compositionally biased region" description="Polar residues" evidence="1">
    <location>
        <begin position="67"/>
        <end position="91"/>
    </location>
</feature>
<evidence type="ECO:0000256" key="1">
    <source>
        <dbReference type="SAM" id="MobiDB-lite"/>
    </source>
</evidence>
<feature type="region of interest" description="Disordered" evidence="1">
    <location>
        <begin position="304"/>
        <end position="363"/>
    </location>
</feature>